<dbReference type="InterPro" id="IPR042099">
    <property type="entry name" value="ANL_N_sf"/>
</dbReference>
<organism evidence="5 6">
    <name type="scientific">Diaporthe vaccinii</name>
    <dbReference type="NCBI Taxonomy" id="105482"/>
    <lineage>
        <taxon>Eukaryota</taxon>
        <taxon>Fungi</taxon>
        <taxon>Dikarya</taxon>
        <taxon>Ascomycota</taxon>
        <taxon>Pezizomycotina</taxon>
        <taxon>Sordariomycetes</taxon>
        <taxon>Sordariomycetidae</taxon>
        <taxon>Diaporthales</taxon>
        <taxon>Diaporthaceae</taxon>
        <taxon>Diaporthe</taxon>
        <taxon>Diaporthe eres species complex</taxon>
    </lineage>
</organism>
<keyword evidence="3" id="KW-0436">Ligase</keyword>
<dbReference type="InterPro" id="IPR001242">
    <property type="entry name" value="Condensation_dom"/>
</dbReference>
<dbReference type="InterPro" id="IPR009081">
    <property type="entry name" value="PP-bd_ACP"/>
</dbReference>
<evidence type="ECO:0000313" key="5">
    <source>
        <dbReference type="EMBL" id="KAL2273328.1"/>
    </source>
</evidence>
<dbReference type="InterPro" id="IPR020806">
    <property type="entry name" value="PKS_PP-bd"/>
</dbReference>
<feature type="domain" description="Carrier" evidence="4">
    <location>
        <begin position="867"/>
        <end position="943"/>
    </location>
</feature>
<dbReference type="InterPro" id="IPR010071">
    <property type="entry name" value="AA_adenyl_dom"/>
</dbReference>
<dbReference type="EMBL" id="JBAWTH010000190">
    <property type="protein sequence ID" value="KAL2273328.1"/>
    <property type="molecule type" value="Genomic_DNA"/>
</dbReference>
<evidence type="ECO:0000313" key="6">
    <source>
        <dbReference type="Proteomes" id="UP001600888"/>
    </source>
</evidence>
<dbReference type="NCBIfam" id="TIGR01733">
    <property type="entry name" value="AA-adenyl-dom"/>
    <property type="match status" value="3"/>
</dbReference>
<dbReference type="Gene3D" id="3.30.300.30">
    <property type="match status" value="3"/>
</dbReference>
<dbReference type="SMART" id="SM00823">
    <property type="entry name" value="PKS_PP"/>
    <property type="match status" value="3"/>
</dbReference>
<accession>A0ABR4DSE7</accession>
<dbReference type="InterPro" id="IPR036736">
    <property type="entry name" value="ACP-like_sf"/>
</dbReference>
<proteinExistence type="predicted"/>
<dbReference type="Pfam" id="PF00501">
    <property type="entry name" value="AMP-binding"/>
    <property type="match status" value="3"/>
</dbReference>
<dbReference type="InterPro" id="IPR006162">
    <property type="entry name" value="Ppantetheine_attach_site"/>
</dbReference>
<feature type="domain" description="Carrier" evidence="4">
    <location>
        <begin position="2015"/>
        <end position="2091"/>
    </location>
</feature>
<sequence length="3239" mass="355153">MGHPPALQSPVRTTFGDFVRATYPTEIPTATRSFWQDYLSASKPWPTFPAAPKTSSSSIALTDTVVSKSLSLNIVSMPGVTEASLIRAAWAWVQALHLGVDDVVFGVTLSGRAAPGASEIVGPTITTVPVRVAVSQSMQITEFVSRVQREANVMMRHEHTGLSKIRSMSESTTWACDFANILVVQDCRGQSDPAGAAWHGVEPVSAETDIRHAVPLVLECDLENSGLTMHAIFDSKFLSKTEVEFLLSHLGTAVESLSAQALAKTSSSEQCVLGDIEFFSAMDEAWIRNLNHDAKPSADRLVHEVFIERAEMCGSKCAVDAWDVQFTYDELNKASDVVATHLIQDTQVKLGDIIALCFEKSGWAVLAMLSVWKAGCGFVPLDPGHPKSRLEEIISSTQAKALLCSDALVEQSQGLVSGAVLSLDHDFLRQIRRSVQKTAKSETSPSSHLSRPVTPRDICYVLFTSGSTGRPKGVVLEHASVCTSLLGHAAPMGVDSSSRVLQFAAYTFDTSIGEIFTSLLVGATLCVPSEDQRVNSLAEFINDKSVDFMWLTPTVAGFLDPQTVPWVKTMVIGGEPASTSLFRKWLANGTSVGYGYGPTETSITVTLDTKVTVDTDPAKIGWQICASTWVVDPDRPSRLLPVGCIGELVVSGPIVGRGYLDEQRTSLTFGEVPDQWERLVRPGDKNPLRRRERFYKTGDLVRHDITGNIVFVGRKDDQVKVRGQRIDLSEIESRINQILGDRCSSLVEKIEISNQETSNGDVETRLVAFLALPTPEVDQNDSEGEERWESFCRPSMATNQVISNIEMDLQSQLPFYMVPSMLVPLRSMPITTSGKVDRTRLTTELLRVINKFGAVAFMPGSNRSKEEPRNDIEKQLRELWGPTLGICADQIGIHDNFLRLGGDSLKAIVLARVARRAGYHVSVADIFLHPVLSDMSDLVRESTLSSTRGEADVRPAKTEDITPFSMLTDNIEPIKAHASAQCGIVAEDIEDMYPCAAMQIGMVVASSLSDGYQGEQPVEVYLLRRRIKFESATASATFAAAWAALRRRKPILRTCIIQHQSTFYQVVIKEGAVSASQQRGPIKGICGRLLAGLRTWPPDECELSLHHAIYDAVLLPHLLEELRQECLRLSFRSTASLVRSPRTTPFRNFIHYLQGCDEKAACSFWSNYLAPVGDTDKVAQGTFPPAPQPSPLSEHEATRVNTKEILRHFTSGPPIENKTHFGTTLANIINSAWAVVVAQHTGTEDLVFGNTLSGRDIGFEIGPDESLVDGPTLTTVPVRFRVDRDKAVGELLHEAQGNAARIRMHQHLGMAKIAKMGNAKFATLVVVQTKAETDANDDEDDILALLQDVPGICGFSGGGEIVPQEYPLVLECLVSKTHLTGVRAYYDEQVVQEFSVVHLLSHFEQSIRTLIAPGKQKLKLGDIDLVSETDLATLRVWNSTEREKSHKTLLELFLHRVKEDPGKNSVYSTGLALSYEQLDMYSSHAAGHIAERMTTSHRDPQAPFCIAVCYEKSIWAIVSILAVMKLGAAYVPLDPGSPGSRLAMILDNIKASTIICSPKQVARFSDRAAHTNIIVVGSDEVCEQAHTADDARTSLSMSKYPVTPDSLAYILFTSGSTGRPKGVLVPHSAICTSILAFSPVVRLSRKSRVLQYSSFCFDASVGEIFATLSAGGCICLPDDEERLSDVARFINESKVNWAFLTPVTLRVIDPDDVPLLRVLVVGGEPLPPSLFRTWAARPERLQLMEAYGPTECCVFSTMNTTVTPDTHPQDMGFALGGATWVVDRYDCHRLAPVGCVGELVISGNTVAAGYHNLAAGSTSGFLEEAPRWWSALFPDRVTAPGGGPRMYRTGDLVRFDPDGSIRYVARKDNQVNLRGMRVELGEVEYHLARSAAGDKAAPIAVVSKTREHQGGVGNKEKAFLACFFVVEIAGKMAPEPLRMTKQRRETVRSTVSYMQDKLPPHMIPTVFIPLPGLPENTSGKVERRVLVEDILGGLDEDDFKHYSVSVTTRHPDATHTLTAKEEKLQKVWSQLLGIDANVIKPDSSFLRLGGDSVDVIRMVTMLRQEGFHLGTLETLADPVLSSVASKIKLAAKPTTTKGVTRAVPFSLLQRLPGKLDADRLKSLAAKQCSVTSGMIEDIYPCTALQEGLASVSEKLPGSYFYRQAWSIGEDVDVGRLVAAYRGLCKAHPILRTRFIRDDDGRAYQVILREDVQITSGASDTLGKPCEQEAGSLVGKPLHWVAIQENETGGATQGSKQFVRTIHHALYDAWSLVNLETELNDRYMAEKAFVPPKVTDYVRFIEHITKEDPKLADEYWRRYLDGARKTLWPSVPQGHEPQTNVCITKTFKLDWSKSRTNIQDYTKAEVARLAWAILLAKHSNDTDVTFGIALGGRDAPVEGIEGMTGPTNLTVPVRYQLQDGDGRGPLVVDLLREAQKQSRESSRFQHHGMQNIAQVGGEARTACDFRSLLVIQPAQQLQQWAESRNKILREILDDSPALVHPYPIIMELCFNNHTDDVVVWVHYDDRFLSGPQVDLIVRQLHKTLQALVSSEPCMSIDALDLNDEISLDHMKRLHRDSCHDPAETSIVSLVSHQRTLNPDAIAVSSWDVEMTYADLDILSSSFGTYLRDKLSLVPESTVAICFEKSAWAVVAMFAIMKAGAAYVPIDPSAPDTYKKMLLDQVASEARGGLVLVSESQSASVQRLLPPGTQLLTITKSMTASFTSAPAHRLNAASPSSPAYILFTSGSTGLPKGVVMEHRSACTSILAHGAACGFTPSTRTLQFAAFTFDASIMEIWTTLAFGGCICMPSESQRVDNLEQYMQAARVTWAFLTPTVSGLIRREKVASSLRTLVLGGEALTAGNIQKWAPTATTTIAKHDKRDDLQLMNGYGPTECCVFSCVNPNITTSTDPRDVGLPVGVSAWIVDSRDHNRLMPLDCPGELVIIGPALARGYLGDPARTKDAFVYPRWAEALLRARTRAYRTGDLASCGIDGHVGILGRVDAGQVKVHGARVELGEIESAVVSCASAMGADVEAVVDKVEPSESSDGGVVAFLVVRRPQVLPVETNSFPEKLSSLMAARVPAYMVPRHFITLSRFPTTTAGKVDRKTLRKLVSDTHSSHEFGLVIHRSTPVLSPSTTTNPKAQVEDIKDPREQVLRELWIEVLGIEAMGLVTRRDDFFMLGGESIRAIRLVAAAREKHNMRLTVDGIFRHPVLADMASLMSEIVEVDNEWQDEPFDLLMDE</sequence>
<keyword evidence="2" id="KW-0597">Phosphoprotein</keyword>
<comment type="caution">
    <text evidence="5">The sequence shown here is derived from an EMBL/GenBank/DDBJ whole genome shotgun (WGS) entry which is preliminary data.</text>
</comment>
<dbReference type="SUPFAM" id="SSF52777">
    <property type="entry name" value="CoA-dependent acyltransferases"/>
    <property type="match status" value="5"/>
</dbReference>
<dbReference type="PROSITE" id="PS50075">
    <property type="entry name" value="CARRIER"/>
    <property type="match status" value="3"/>
</dbReference>
<name>A0ABR4DSE7_9PEZI</name>
<keyword evidence="6" id="KW-1185">Reference proteome</keyword>
<dbReference type="CDD" id="cd19545">
    <property type="entry name" value="FUM14_C_NRPS-like"/>
    <property type="match status" value="1"/>
</dbReference>
<keyword evidence="1" id="KW-0596">Phosphopantetheine</keyword>
<dbReference type="Gene3D" id="1.10.1200.10">
    <property type="entry name" value="ACP-like"/>
    <property type="match status" value="3"/>
</dbReference>
<evidence type="ECO:0000259" key="4">
    <source>
        <dbReference type="PROSITE" id="PS50075"/>
    </source>
</evidence>
<dbReference type="PANTHER" id="PTHR45527">
    <property type="entry name" value="NONRIBOSOMAL PEPTIDE SYNTHETASE"/>
    <property type="match status" value="1"/>
</dbReference>
<dbReference type="Pfam" id="PF00668">
    <property type="entry name" value="Condensation"/>
    <property type="match status" value="3"/>
</dbReference>
<dbReference type="SUPFAM" id="SSF56801">
    <property type="entry name" value="Acetyl-CoA synthetase-like"/>
    <property type="match status" value="3"/>
</dbReference>
<dbReference type="PROSITE" id="PS00012">
    <property type="entry name" value="PHOSPHOPANTETHEINE"/>
    <property type="match status" value="2"/>
</dbReference>
<dbReference type="Gene3D" id="3.30.559.10">
    <property type="entry name" value="Chloramphenicol acetyltransferase-like domain"/>
    <property type="match status" value="3"/>
</dbReference>
<dbReference type="InterPro" id="IPR023213">
    <property type="entry name" value="CAT-like_dom_sf"/>
</dbReference>
<dbReference type="Gene3D" id="3.30.559.30">
    <property type="entry name" value="Nonribosomal peptide synthetase, condensation domain"/>
    <property type="match status" value="3"/>
</dbReference>
<dbReference type="PROSITE" id="PS00455">
    <property type="entry name" value="AMP_BINDING"/>
    <property type="match status" value="3"/>
</dbReference>
<evidence type="ECO:0000256" key="3">
    <source>
        <dbReference type="ARBA" id="ARBA00022598"/>
    </source>
</evidence>
<dbReference type="PANTHER" id="PTHR45527:SF1">
    <property type="entry name" value="FATTY ACID SYNTHASE"/>
    <property type="match status" value="1"/>
</dbReference>
<dbReference type="InterPro" id="IPR020845">
    <property type="entry name" value="AMP-binding_CS"/>
</dbReference>
<evidence type="ECO:0000256" key="1">
    <source>
        <dbReference type="ARBA" id="ARBA00022450"/>
    </source>
</evidence>
<gene>
    <name evidence="5" type="ORF">FJTKL_04791</name>
</gene>
<dbReference type="NCBIfam" id="NF003417">
    <property type="entry name" value="PRK04813.1"/>
    <property type="match status" value="3"/>
</dbReference>
<dbReference type="InterPro" id="IPR045851">
    <property type="entry name" value="AMP-bd_C_sf"/>
</dbReference>
<dbReference type="InterPro" id="IPR000873">
    <property type="entry name" value="AMP-dep_synth/lig_dom"/>
</dbReference>
<dbReference type="CDD" id="cd05918">
    <property type="entry name" value="A_NRPS_SidN3_like"/>
    <property type="match status" value="3"/>
</dbReference>
<dbReference type="Gene3D" id="3.40.50.12780">
    <property type="entry name" value="N-terminal domain of ligase-like"/>
    <property type="match status" value="3"/>
</dbReference>
<dbReference type="Pfam" id="PF00550">
    <property type="entry name" value="PP-binding"/>
    <property type="match status" value="3"/>
</dbReference>
<dbReference type="Proteomes" id="UP001600888">
    <property type="component" value="Unassembled WGS sequence"/>
</dbReference>
<evidence type="ECO:0000256" key="2">
    <source>
        <dbReference type="ARBA" id="ARBA00022553"/>
    </source>
</evidence>
<feature type="domain" description="Carrier" evidence="4">
    <location>
        <begin position="3147"/>
        <end position="3222"/>
    </location>
</feature>
<reference evidence="5 6" key="1">
    <citation type="submission" date="2024-03" db="EMBL/GenBank/DDBJ databases">
        <title>A high-quality draft genome sequence of Diaporthe vaccinii, a causative agent of upright dieback and viscid rot disease in cranberry plants.</title>
        <authorList>
            <person name="Sarrasin M."/>
            <person name="Lang B.F."/>
            <person name="Burger G."/>
        </authorList>
    </citation>
    <scope>NUCLEOTIDE SEQUENCE [LARGE SCALE GENOMIC DNA]</scope>
    <source>
        <strain evidence="5 6">IS7</strain>
    </source>
</reference>
<dbReference type="SUPFAM" id="SSF47336">
    <property type="entry name" value="ACP-like"/>
    <property type="match status" value="3"/>
</dbReference>
<protein>
    <recommendedName>
        <fullName evidence="4">Carrier domain-containing protein</fullName>
    </recommendedName>
</protein>